<comment type="caution">
    <text evidence="3">The sequence shown here is derived from an EMBL/GenBank/DDBJ whole genome shotgun (WGS) entry which is preliminary data.</text>
</comment>
<accession>A0ABD1MAX4</accession>
<dbReference type="AlphaFoldDB" id="A0ABD1MAX4"/>
<organism evidence="3 4">
    <name type="scientific">Flemingia macrophylla</name>
    <dbReference type="NCBI Taxonomy" id="520843"/>
    <lineage>
        <taxon>Eukaryota</taxon>
        <taxon>Viridiplantae</taxon>
        <taxon>Streptophyta</taxon>
        <taxon>Embryophyta</taxon>
        <taxon>Tracheophyta</taxon>
        <taxon>Spermatophyta</taxon>
        <taxon>Magnoliopsida</taxon>
        <taxon>eudicotyledons</taxon>
        <taxon>Gunneridae</taxon>
        <taxon>Pentapetalae</taxon>
        <taxon>rosids</taxon>
        <taxon>fabids</taxon>
        <taxon>Fabales</taxon>
        <taxon>Fabaceae</taxon>
        <taxon>Papilionoideae</taxon>
        <taxon>50 kb inversion clade</taxon>
        <taxon>NPAAA clade</taxon>
        <taxon>indigoferoid/millettioid clade</taxon>
        <taxon>Phaseoleae</taxon>
        <taxon>Flemingia</taxon>
    </lineage>
</organism>
<reference evidence="3 4" key="1">
    <citation type="submission" date="2024-08" db="EMBL/GenBank/DDBJ databases">
        <title>Insights into the chromosomal genome structure of Flemingia macrophylla.</title>
        <authorList>
            <person name="Ding Y."/>
            <person name="Zhao Y."/>
            <person name="Bi W."/>
            <person name="Wu M."/>
            <person name="Zhao G."/>
            <person name="Gong Y."/>
            <person name="Li W."/>
            <person name="Zhang P."/>
        </authorList>
    </citation>
    <scope>NUCLEOTIDE SEQUENCE [LARGE SCALE GENOMIC DNA]</scope>
    <source>
        <strain evidence="3">DYQJB</strain>
        <tissue evidence="3">Leaf</tissue>
    </source>
</reference>
<dbReference type="Pfam" id="PF04195">
    <property type="entry name" value="Transposase_28"/>
    <property type="match status" value="1"/>
</dbReference>
<feature type="region of interest" description="Disordered" evidence="1">
    <location>
        <begin position="1"/>
        <end position="115"/>
    </location>
</feature>
<sequence length="349" mass="39533">MSSRDISSDDSGSSETKSEGSNSVEIISLSVMRSPEDVDSLAELLERDISEEEAGGNVRAEGGHDTVKVLAERSGDRGDAPAETRGEAEDDIPAAARRDDDSGAESEEEVSAEHKRLARKREFDPVLMPGYEWVHGEVGANYSRFWDQDSILNLLAYTKFLEGFGSEENYPIRLHVCRSDDRPNPDFVFLDTTKFPLPSFYVYDCWFRDLEVKLPFDDFTFSVLRILNVAPTQLHPNSWAAMQAFKVLCLGLGVTPTTPLFLYFYNCKPGYEAEEGYSSKQGENEVRAKWISLFKIPKRELLESFTSSYKNFKNGFFRVSIPEEGKKYFFDSAGVPLFPLAWTRKPRRL</sequence>
<gene>
    <name evidence="3" type="ORF">Fmac_014115</name>
</gene>
<evidence type="ECO:0000313" key="3">
    <source>
        <dbReference type="EMBL" id="KAL2332902.1"/>
    </source>
</evidence>
<protein>
    <recommendedName>
        <fullName evidence="2">Transposase (putative) gypsy type domain-containing protein</fullName>
    </recommendedName>
</protein>
<feature type="domain" description="Transposase (putative) gypsy type" evidence="2">
    <location>
        <begin position="213"/>
        <end position="268"/>
    </location>
</feature>
<dbReference type="Proteomes" id="UP001603857">
    <property type="component" value="Unassembled WGS sequence"/>
</dbReference>
<evidence type="ECO:0000256" key="1">
    <source>
        <dbReference type="SAM" id="MobiDB-lite"/>
    </source>
</evidence>
<dbReference type="PANTHER" id="PTHR31099">
    <property type="entry name" value="OS06G0165300 PROTEIN"/>
    <property type="match status" value="1"/>
</dbReference>
<dbReference type="PANTHER" id="PTHR31099:SF49">
    <property type="entry name" value="MYOSIN HEAVY CHAIN-LIKE PROTEIN"/>
    <property type="match status" value="1"/>
</dbReference>
<feature type="compositionally biased region" description="Basic and acidic residues" evidence="1">
    <location>
        <begin position="61"/>
        <end position="87"/>
    </location>
</feature>
<name>A0ABD1MAX4_9FABA</name>
<evidence type="ECO:0000259" key="2">
    <source>
        <dbReference type="Pfam" id="PF04195"/>
    </source>
</evidence>
<dbReference type="InterPro" id="IPR007321">
    <property type="entry name" value="Transposase_28"/>
</dbReference>
<dbReference type="EMBL" id="JBGMDY010000005">
    <property type="protein sequence ID" value="KAL2332902.1"/>
    <property type="molecule type" value="Genomic_DNA"/>
</dbReference>
<evidence type="ECO:0000313" key="4">
    <source>
        <dbReference type="Proteomes" id="UP001603857"/>
    </source>
</evidence>
<feature type="compositionally biased region" description="Low complexity" evidence="1">
    <location>
        <begin position="1"/>
        <end position="23"/>
    </location>
</feature>
<keyword evidence="4" id="KW-1185">Reference proteome</keyword>
<proteinExistence type="predicted"/>